<keyword evidence="2" id="KW-1185">Reference proteome</keyword>
<evidence type="ECO:0000313" key="2">
    <source>
        <dbReference type="Proteomes" id="UP001139648"/>
    </source>
</evidence>
<dbReference type="EMBL" id="JAMZEB010000002">
    <property type="protein sequence ID" value="MCP2359785.1"/>
    <property type="molecule type" value="Genomic_DNA"/>
</dbReference>
<evidence type="ECO:0000313" key="1">
    <source>
        <dbReference type="EMBL" id="MCP2359785.1"/>
    </source>
</evidence>
<organism evidence="1 2">
    <name type="scientific">Nonomuraea thailandensis</name>
    <dbReference type="NCBI Taxonomy" id="1188745"/>
    <lineage>
        <taxon>Bacteria</taxon>
        <taxon>Bacillati</taxon>
        <taxon>Actinomycetota</taxon>
        <taxon>Actinomycetes</taxon>
        <taxon>Streptosporangiales</taxon>
        <taxon>Streptosporangiaceae</taxon>
        <taxon>Nonomuraea</taxon>
    </lineage>
</organism>
<reference evidence="1" key="1">
    <citation type="submission" date="2022-06" db="EMBL/GenBank/DDBJ databases">
        <title>Sequencing the genomes of 1000 actinobacteria strains.</title>
        <authorList>
            <person name="Klenk H.-P."/>
        </authorList>
    </citation>
    <scope>NUCLEOTIDE SEQUENCE</scope>
    <source>
        <strain evidence="1">DSM 46694</strain>
    </source>
</reference>
<name>A0A9X2K4W3_9ACTN</name>
<dbReference type="Proteomes" id="UP001139648">
    <property type="component" value="Unassembled WGS sequence"/>
</dbReference>
<dbReference type="RefSeq" id="WP_253747202.1">
    <property type="nucleotide sequence ID" value="NZ_BAABKA010000035.1"/>
</dbReference>
<sequence length="99" mass="11093">MPNGILRWEDPAPVKTPTNKEYEPIAAELQKNPNRWAVVAETPDTPEGRRDANRLYNAVKNGYRGFRNDDSGTFQAVTRTITKDGGGKAVLVHVQYVPR</sequence>
<gene>
    <name evidence="1" type="ORF">HD597_006805</name>
</gene>
<dbReference type="AlphaFoldDB" id="A0A9X2K4W3"/>
<comment type="caution">
    <text evidence="1">The sequence shown here is derived from an EMBL/GenBank/DDBJ whole genome shotgun (WGS) entry which is preliminary data.</text>
</comment>
<proteinExistence type="predicted"/>
<evidence type="ECO:0008006" key="3">
    <source>
        <dbReference type="Google" id="ProtNLM"/>
    </source>
</evidence>
<protein>
    <recommendedName>
        <fullName evidence="3">Bacterial CdiA-CT RNAse A domain-containing protein</fullName>
    </recommendedName>
</protein>
<accession>A0A9X2K4W3</accession>